<dbReference type="InterPro" id="IPR027417">
    <property type="entry name" value="P-loop_NTPase"/>
</dbReference>
<keyword evidence="1" id="KW-0805">Transcription regulation</keyword>
<evidence type="ECO:0000256" key="1">
    <source>
        <dbReference type="ARBA" id="ARBA00023015"/>
    </source>
</evidence>
<dbReference type="Gene3D" id="1.25.40.10">
    <property type="entry name" value="Tetratricopeptide repeat domain"/>
    <property type="match status" value="1"/>
</dbReference>
<dbReference type="Proteomes" id="UP000070539">
    <property type="component" value="Unassembled WGS sequence"/>
</dbReference>
<dbReference type="GO" id="GO:0003677">
    <property type="term" value="F:DNA binding"/>
    <property type="evidence" value="ECO:0007669"/>
    <property type="project" value="UniProtKB-KW"/>
</dbReference>
<dbReference type="CDD" id="cd06170">
    <property type="entry name" value="LuxR_C_like"/>
    <property type="match status" value="1"/>
</dbReference>
<dbReference type="SUPFAM" id="SSF46894">
    <property type="entry name" value="C-terminal effector domain of the bipartite response regulators"/>
    <property type="match status" value="1"/>
</dbReference>
<comment type="caution">
    <text evidence="5">The sequence shown here is derived from an EMBL/GenBank/DDBJ whole genome shotgun (WGS) entry which is preliminary data.</text>
</comment>
<organism evidence="5 6">
    <name type="scientific">Anaerotignum neopropionicum</name>
    <dbReference type="NCBI Taxonomy" id="36847"/>
    <lineage>
        <taxon>Bacteria</taxon>
        <taxon>Bacillati</taxon>
        <taxon>Bacillota</taxon>
        <taxon>Clostridia</taxon>
        <taxon>Lachnospirales</taxon>
        <taxon>Anaerotignaceae</taxon>
        <taxon>Anaerotignum</taxon>
    </lineage>
</organism>
<dbReference type="PANTHER" id="PTHR44688:SF16">
    <property type="entry name" value="DNA-BINDING TRANSCRIPTIONAL ACTIVATOR DEVR_DOSR"/>
    <property type="match status" value="1"/>
</dbReference>
<dbReference type="Pfam" id="PF25873">
    <property type="entry name" value="WHD_MalT"/>
    <property type="match status" value="1"/>
</dbReference>
<dbReference type="InterPro" id="IPR016032">
    <property type="entry name" value="Sig_transdc_resp-reg_C-effctor"/>
</dbReference>
<dbReference type="Pfam" id="PF00196">
    <property type="entry name" value="GerE"/>
    <property type="match status" value="1"/>
</dbReference>
<feature type="domain" description="HTH luxR-type" evidence="4">
    <location>
        <begin position="762"/>
        <end position="825"/>
    </location>
</feature>
<dbReference type="SUPFAM" id="SSF52540">
    <property type="entry name" value="P-loop containing nucleoside triphosphate hydrolases"/>
    <property type="match status" value="1"/>
</dbReference>
<dbReference type="InterPro" id="IPR059106">
    <property type="entry name" value="WHD_MalT"/>
</dbReference>
<dbReference type="PANTHER" id="PTHR44688">
    <property type="entry name" value="DNA-BINDING TRANSCRIPTIONAL ACTIVATOR DEVR_DOSR"/>
    <property type="match status" value="1"/>
</dbReference>
<dbReference type="AlphaFoldDB" id="A0A136WCD4"/>
<dbReference type="RefSeq" id="WP_066089787.1">
    <property type="nucleotide sequence ID" value="NZ_LRVM01000010.1"/>
</dbReference>
<keyword evidence="3" id="KW-0804">Transcription</keyword>
<gene>
    <name evidence="5" type="primary">malT_3</name>
    <name evidence="5" type="ORF">CLNEO_25220</name>
</gene>
<dbReference type="SMART" id="SM00421">
    <property type="entry name" value="HTH_LUXR"/>
    <property type="match status" value="1"/>
</dbReference>
<evidence type="ECO:0000256" key="2">
    <source>
        <dbReference type="ARBA" id="ARBA00023125"/>
    </source>
</evidence>
<reference evidence="5 6" key="1">
    <citation type="submission" date="2016-01" db="EMBL/GenBank/DDBJ databases">
        <title>Genome sequence of Clostridium neopropionicum X4, DSM-3847.</title>
        <authorList>
            <person name="Poehlein A."/>
            <person name="Beck M.H."/>
            <person name="Bengelsdorf F.R."/>
            <person name="Daniel R."/>
            <person name="Duerre P."/>
        </authorList>
    </citation>
    <scope>NUCLEOTIDE SEQUENCE [LARGE SCALE GENOMIC DNA]</scope>
    <source>
        <strain evidence="5 6">DSM-3847</strain>
    </source>
</reference>
<sequence>MTNNDMNKKILYFNRQIQNAFSILPNYPCTLVEAPMGYGKTTAVKEFLTNLDAVVIWQSIYGKSEVEFWNGFCQGIAKIDENCAKHLQNIGMPKESLMKREVMLSLEELQIPTNTYFVIDDYHFVKSAEVSAFLELFIRNIPQRLHIIVISRTSVFKNNGELQLKGIVHYIGTKMLEFSPEDIEAYYFQCGIKISDEEKMQIYSRTEGWVSALYLLLREHELCGSFILTKSMSEMIYYAVYEPLEDELKAFLKTMCLFDKFSLEQAEYMWNEKAGDHLRTLIENHAFITLEPDFVNYTFHSIFSACIQEQFQKLPEKTKKEIWNKIGTLHLRSNAYLSAMKCFSQGEAYDSFLIALEQDRGDSIFLEQKEFILKGYSNCPMEIKKKHPIAILVYAVIVFVNYNEYTLFEAACGEFLWCVENNPSLSIKEQEQLMGEYELLQGISAFNDLMEMGKHFKKAVALLTAPPQSISANNSWTFGSPSVLCLYHREAGSLKERVEFYQSSKNYTANTGGHGSGSRNLFEAEWNYYIGEFENAEILVYQAISEAKTGQQQLDIVLCANFLLARLALIKSDFTHATALMEEMRNEIKKDQIYTLIYTIELCDTYIYACLGQNYQKSDWLMEEEYLQNNIFFPSLAFFNIVLGKVLLNMGKVTKLLGLSDGFLRQASFYPNLLASIYTEIYVAMANWRLSRMEEGVNALKRAIGMAMPDALIMPFVENADELTSLFEKILQEELYADFMKKIMEIRKQYSTAIKRINAEHFANHGPKLTPREKEIALLVMKGLNNKEIGLALYISPNTVKRDLKNIFTKLGITSRALLMKEMLL</sequence>
<dbReference type="PRINTS" id="PR00038">
    <property type="entry name" value="HTHLUXR"/>
</dbReference>
<accession>A0A136WCD4</accession>
<proteinExistence type="predicted"/>
<evidence type="ECO:0000259" key="4">
    <source>
        <dbReference type="PROSITE" id="PS50043"/>
    </source>
</evidence>
<keyword evidence="2" id="KW-0238">DNA-binding</keyword>
<dbReference type="PROSITE" id="PS50043">
    <property type="entry name" value="HTH_LUXR_2"/>
    <property type="match status" value="1"/>
</dbReference>
<dbReference type="InterPro" id="IPR011990">
    <property type="entry name" value="TPR-like_helical_dom_sf"/>
</dbReference>
<evidence type="ECO:0000313" key="6">
    <source>
        <dbReference type="Proteomes" id="UP000070539"/>
    </source>
</evidence>
<dbReference type="STRING" id="36847.CLNEO_25220"/>
<evidence type="ECO:0000256" key="3">
    <source>
        <dbReference type="ARBA" id="ARBA00023163"/>
    </source>
</evidence>
<evidence type="ECO:0000313" key="5">
    <source>
        <dbReference type="EMBL" id="KXL52173.1"/>
    </source>
</evidence>
<dbReference type="PATRIC" id="fig|36847.3.peg.2950"/>
<protein>
    <submittedName>
        <fullName evidence="5">HTH-type transcriptional regulator MalT</fullName>
    </submittedName>
</protein>
<dbReference type="InterPro" id="IPR036388">
    <property type="entry name" value="WH-like_DNA-bd_sf"/>
</dbReference>
<name>A0A136WCD4_9FIRM</name>
<dbReference type="EMBL" id="LRVM01000010">
    <property type="protein sequence ID" value="KXL52173.1"/>
    <property type="molecule type" value="Genomic_DNA"/>
</dbReference>
<dbReference type="PROSITE" id="PS00622">
    <property type="entry name" value="HTH_LUXR_1"/>
    <property type="match status" value="1"/>
</dbReference>
<dbReference type="GO" id="GO:0006355">
    <property type="term" value="P:regulation of DNA-templated transcription"/>
    <property type="evidence" value="ECO:0007669"/>
    <property type="project" value="InterPro"/>
</dbReference>
<keyword evidence="6" id="KW-1185">Reference proteome</keyword>
<dbReference type="Gene3D" id="1.10.10.10">
    <property type="entry name" value="Winged helix-like DNA-binding domain superfamily/Winged helix DNA-binding domain"/>
    <property type="match status" value="1"/>
</dbReference>
<dbReference type="InterPro" id="IPR000792">
    <property type="entry name" value="Tscrpt_reg_LuxR_C"/>
</dbReference>